<evidence type="ECO:0000313" key="11">
    <source>
        <dbReference type="Proteomes" id="UP000238916"/>
    </source>
</evidence>
<keyword evidence="6 7" id="KW-0804">Transcription</keyword>
<protein>
    <recommendedName>
        <fullName evidence="2 7">Transcriptional regulator CtsR</fullName>
    </recommendedName>
</protein>
<reference evidence="11" key="1">
    <citation type="submission" date="2018-02" db="EMBL/GenBank/DDBJ databases">
        <authorList>
            <person name="Hausmann B."/>
        </authorList>
    </citation>
    <scope>NUCLEOTIDE SEQUENCE [LARGE SCALE GENOMIC DNA]</scope>
    <source>
        <strain evidence="11">Peat soil MAG SbF1</strain>
    </source>
</reference>
<keyword evidence="4 7" id="KW-0805">Transcription regulation</keyword>
<dbReference type="Gene3D" id="1.10.1200.150">
    <property type="entry name" value="Transcriptional regulator CtsR, C-terminal domain"/>
    <property type="match status" value="1"/>
</dbReference>
<accession>A0A2U3KEU8</accession>
<sequence>MGNLADRIEEYLKRILEQASEGYIILQRGELAGVFSCVPSQINYVLDTRFTIERGYLVESRRGGGGYLRIVRLGLGLEGHYQQVMRQLIGEQLSCDRSNGLVERLVDEEVVTAREAALIKSVLSSGALGGEFKDWDVLRALLMKIILTTLSRDDLLGI</sequence>
<evidence type="ECO:0000259" key="8">
    <source>
        <dbReference type="Pfam" id="PF05848"/>
    </source>
</evidence>
<feature type="domain" description="CtsR N-terminal HTH" evidence="8">
    <location>
        <begin position="3"/>
        <end position="73"/>
    </location>
</feature>
<evidence type="ECO:0000256" key="5">
    <source>
        <dbReference type="ARBA" id="ARBA00023125"/>
    </source>
</evidence>
<evidence type="ECO:0000313" key="10">
    <source>
        <dbReference type="EMBL" id="SPF38169.1"/>
    </source>
</evidence>
<evidence type="ECO:0000256" key="3">
    <source>
        <dbReference type="ARBA" id="ARBA00022491"/>
    </source>
</evidence>
<evidence type="ECO:0000256" key="2">
    <source>
        <dbReference type="ARBA" id="ARBA00014129"/>
    </source>
</evidence>
<comment type="similarity">
    <text evidence="1 7">Belongs to the CtsR family.</text>
</comment>
<dbReference type="Pfam" id="PF05848">
    <property type="entry name" value="CtsR"/>
    <property type="match status" value="1"/>
</dbReference>
<dbReference type="InterPro" id="IPR041908">
    <property type="entry name" value="CtsR_C_sf"/>
</dbReference>
<dbReference type="Proteomes" id="UP000238916">
    <property type="component" value="Unassembled WGS sequence"/>
</dbReference>
<dbReference type="InterPro" id="IPR008463">
    <property type="entry name" value="CtsR"/>
</dbReference>
<dbReference type="OrthoDB" id="1680813at2"/>
<evidence type="ECO:0000256" key="1">
    <source>
        <dbReference type="ARBA" id="ARBA00010189"/>
    </source>
</evidence>
<evidence type="ECO:0000259" key="9">
    <source>
        <dbReference type="Pfam" id="PF17727"/>
    </source>
</evidence>
<keyword evidence="3 7" id="KW-0678">Repressor</keyword>
<name>A0A2U3KEU8_9FIRM</name>
<feature type="domain" description="CtsR C-terminal dimerization" evidence="9">
    <location>
        <begin position="81"/>
        <end position="148"/>
    </location>
</feature>
<keyword evidence="5 7" id="KW-0238">DNA-binding</keyword>
<organism evidence="10 11">
    <name type="scientific">Candidatus Desulfosporosinus infrequens</name>
    <dbReference type="NCBI Taxonomy" id="2043169"/>
    <lineage>
        <taxon>Bacteria</taxon>
        <taxon>Bacillati</taxon>
        <taxon>Bacillota</taxon>
        <taxon>Clostridia</taxon>
        <taxon>Eubacteriales</taxon>
        <taxon>Desulfitobacteriaceae</taxon>
        <taxon>Desulfosporosinus</taxon>
    </lineage>
</organism>
<dbReference type="InterPro" id="IPR041902">
    <property type="entry name" value="CtsR_N_sf"/>
</dbReference>
<dbReference type="Gene3D" id="3.30.56.130">
    <property type="entry name" value="Transcriptional regulator CtsR, winged HTH domain"/>
    <property type="match status" value="1"/>
</dbReference>
<evidence type="ECO:0000256" key="7">
    <source>
        <dbReference type="PIRNR" id="PIRNR010607"/>
    </source>
</evidence>
<dbReference type="Pfam" id="PF17727">
    <property type="entry name" value="CtsR_C"/>
    <property type="match status" value="1"/>
</dbReference>
<evidence type="ECO:0000256" key="6">
    <source>
        <dbReference type="ARBA" id="ARBA00023163"/>
    </source>
</evidence>
<dbReference type="InterPro" id="IPR041473">
    <property type="entry name" value="CtsR_C"/>
</dbReference>
<gene>
    <name evidence="10" type="primary">ctsR</name>
    <name evidence="10" type="ORF">SBF1_190103</name>
</gene>
<dbReference type="EMBL" id="OMOF01000101">
    <property type="protein sequence ID" value="SPF38169.1"/>
    <property type="molecule type" value="Genomic_DNA"/>
</dbReference>
<dbReference type="GO" id="GO:0006355">
    <property type="term" value="P:regulation of DNA-templated transcription"/>
    <property type="evidence" value="ECO:0007669"/>
    <property type="project" value="UniProtKB-UniRule"/>
</dbReference>
<proteinExistence type="inferred from homology"/>
<dbReference type="GO" id="GO:0003677">
    <property type="term" value="F:DNA binding"/>
    <property type="evidence" value="ECO:0007669"/>
    <property type="project" value="UniProtKB-UniRule"/>
</dbReference>
<dbReference type="PIRSF" id="PIRSF010607">
    <property type="entry name" value="Txn_repr_CtsR"/>
    <property type="match status" value="1"/>
</dbReference>
<dbReference type="AlphaFoldDB" id="A0A2U3KEU8"/>
<evidence type="ECO:0000256" key="4">
    <source>
        <dbReference type="ARBA" id="ARBA00023015"/>
    </source>
</evidence>
<dbReference type="InterPro" id="IPR040465">
    <property type="entry name" value="CtsR_N"/>
</dbReference>